<dbReference type="InterPro" id="IPR009003">
    <property type="entry name" value="Peptidase_S1_PA"/>
</dbReference>
<organism evidence="2 3">
    <name type="scientific">Ladona fulva</name>
    <name type="common">Scarce chaser dragonfly</name>
    <name type="synonym">Libellula fulva</name>
    <dbReference type="NCBI Taxonomy" id="123851"/>
    <lineage>
        <taxon>Eukaryota</taxon>
        <taxon>Metazoa</taxon>
        <taxon>Ecdysozoa</taxon>
        <taxon>Arthropoda</taxon>
        <taxon>Hexapoda</taxon>
        <taxon>Insecta</taxon>
        <taxon>Pterygota</taxon>
        <taxon>Palaeoptera</taxon>
        <taxon>Odonata</taxon>
        <taxon>Epiprocta</taxon>
        <taxon>Anisoptera</taxon>
        <taxon>Libelluloidea</taxon>
        <taxon>Libellulidae</taxon>
        <taxon>Ladona</taxon>
    </lineage>
</organism>
<keyword evidence="3" id="KW-1185">Reference proteome</keyword>
<dbReference type="AlphaFoldDB" id="A0A8K0JX74"/>
<dbReference type="GO" id="GO:0004252">
    <property type="term" value="F:serine-type endopeptidase activity"/>
    <property type="evidence" value="ECO:0007669"/>
    <property type="project" value="InterPro"/>
</dbReference>
<dbReference type="OrthoDB" id="6339452at2759"/>
<dbReference type="InterPro" id="IPR043504">
    <property type="entry name" value="Peptidase_S1_PA_chymotrypsin"/>
</dbReference>
<dbReference type="PANTHER" id="PTHR24260">
    <property type="match status" value="1"/>
</dbReference>
<accession>A0A8K0JX74</accession>
<dbReference type="Pfam" id="PF00089">
    <property type="entry name" value="Trypsin"/>
    <property type="match status" value="1"/>
</dbReference>
<dbReference type="Gene3D" id="2.40.10.10">
    <property type="entry name" value="Trypsin-like serine proteases"/>
    <property type="match status" value="1"/>
</dbReference>
<dbReference type="GO" id="GO:0006508">
    <property type="term" value="P:proteolysis"/>
    <property type="evidence" value="ECO:0007669"/>
    <property type="project" value="InterPro"/>
</dbReference>
<evidence type="ECO:0000313" key="2">
    <source>
        <dbReference type="EMBL" id="KAG8224094.1"/>
    </source>
</evidence>
<name>A0A8K0JX74_LADFU</name>
<dbReference type="SUPFAM" id="SSF50494">
    <property type="entry name" value="Trypsin-like serine proteases"/>
    <property type="match status" value="1"/>
</dbReference>
<dbReference type="Proteomes" id="UP000792457">
    <property type="component" value="Unassembled WGS sequence"/>
</dbReference>
<evidence type="ECO:0000313" key="3">
    <source>
        <dbReference type="Proteomes" id="UP000792457"/>
    </source>
</evidence>
<reference evidence="2" key="2">
    <citation type="submission" date="2017-10" db="EMBL/GenBank/DDBJ databases">
        <title>Ladona fulva Genome sequencing and assembly.</title>
        <authorList>
            <person name="Murali S."/>
            <person name="Richards S."/>
            <person name="Bandaranaike D."/>
            <person name="Bellair M."/>
            <person name="Blankenburg K."/>
            <person name="Chao H."/>
            <person name="Dinh H."/>
            <person name="Doddapaneni H."/>
            <person name="Dugan-Rocha S."/>
            <person name="Elkadiri S."/>
            <person name="Gnanaolivu R."/>
            <person name="Hernandez B."/>
            <person name="Skinner E."/>
            <person name="Javaid M."/>
            <person name="Lee S."/>
            <person name="Li M."/>
            <person name="Ming W."/>
            <person name="Munidasa M."/>
            <person name="Muniz J."/>
            <person name="Nguyen L."/>
            <person name="Hughes D."/>
            <person name="Osuji N."/>
            <person name="Pu L.-L."/>
            <person name="Puazo M."/>
            <person name="Qu C."/>
            <person name="Quiroz J."/>
            <person name="Raj R."/>
            <person name="Weissenberger G."/>
            <person name="Xin Y."/>
            <person name="Zou X."/>
            <person name="Han Y."/>
            <person name="Worley K."/>
            <person name="Muzny D."/>
            <person name="Gibbs R."/>
        </authorList>
    </citation>
    <scope>NUCLEOTIDE SEQUENCE</scope>
    <source>
        <strain evidence="2">Sampled in the wild</strain>
    </source>
</reference>
<gene>
    <name evidence="2" type="ORF">J437_LFUL001788</name>
</gene>
<dbReference type="PANTHER" id="PTHR24260:SF147">
    <property type="entry name" value="EG:BACR7A4.3 PROTEIN-RELATED"/>
    <property type="match status" value="1"/>
</dbReference>
<protein>
    <recommendedName>
        <fullName evidence="1">Peptidase S1 domain-containing protein</fullName>
    </recommendedName>
</protein>
<evidence type="ECO:0000259" key="1">
    <source>
        <dbReference type="Pfam" id="PF00089"/>
    </source>
</evidence>
<feature type="domain" description="Peptidase S1" evidence="1">
    <location>
        <begin position="48"/>
        <end position="125"/>
    </location>
</feature>
<sequence>MNGSKEGQTHPVLKRIAHPQYKKPSRYHDIALLKIGPAIEDDAHSTLRCDRYQREIRSIMIAEDNISGNNPNYPHLGDSGGPLQSFHHKGSCLHTVVGLTSFGKVCGIKGTLGIYTRVAYYLKWIEENTWKGRKC</sequence>
<dbReference type="InterPro" id="IPR051333">
    <property type="entry name" value="CLIP_Serine_Protease"/>
</dbReference>
<comment type="caution">
    <text evidence="2">The sequence shown here is derived from an EMBL/GenBank/DDBJ whole genome shotgun (WGS) entry which is preliminary data.</text>
</comment>
<reference evidence="2" key="1">
    <citation type="submission" date="2013-04" db="EMBL/GenBank/DDBJ databases">
        <authorList>
            <person name="Qu J."/>
            <person name="Murali S.C."/>
            <person name="Bandaranaike D."/>
            <person name="Bellair M."/>
            <person name="Blankenburg K."/>
            <person name="Chao H."/>
            <person name="Dinh H."/>
            <person name="Doddapaneni H."/>
            <person name="Downs B."/>
            <person name="Dugan-Rocha S."/>
            <person name="Elkadiri S."/>
            <person name="Gnanaolivu R.D."/>
            <person name="Hernandez B."/>
            <person name="Javaid M."/>
            <person name="Jayaseelan J.C."/>
            <person name="Lee S."/>
            <person name="Li M."/>
            <person name="Ming W."/>
            <person name="Munidasa M."/>
            <person name="Muniz J."/>
            <person name="Nguyen L."/>
            <person name="Ongeri F."/>
            <person name="Osuji N."/>
            <person name="Pu L.-L."/>
            <person name="Puazo M."/>
            <person name="Qu C."/>
            <person name="Quiroz J."/>
            <person name="Raj R."/>
            <person name="Weissenberger G."/>
            <person name="Xin Y."/>
            <person name="Zou X."/>
            <person name="Han Y."/>
            <person name="Richards S."/>
            <person name="Worley K."/>
            <person name="Muzny D."/>
            <person name="Gibbs R."/>
        </authorList>
    </citation>
    <scope>NUCLEOTIDE SEQUENCE</scope>
    <source>
        <strain evidence="2">Sampled in the wild</strain>
    </source>
</reference>
<dbReference type="EMBL" id="KZ308184">
    <property type="protein sequence ID" value="KAG8224094.1"/>
    <property type="molecule type" value="Genomic_DNA"/>
</dbReference>
<proteinExistence type="predicted"/>
<dbReference type="InterPro" id="IPR001254">
    <property type="entry name" value="Trypsin_dom"/>
</dbReference>